<feature type="domain" description="Fido" evidence="1">
    <location>
        <begin position="6"/>
        <end position="123"/>
    </location>
</feature>
<keyword evidence="3" id="KW-1185">Reference proteome</keyword>
<evidence type="ECO:0000313" key="3">
    <source>
        <dbReference type="Proteomes" id="UP000035955"/>
    </source>
</evidence>
<evidence type="ECO:0000313" key="2">
    <source>
        <dbReference type="EMBL" id="KMO33029.1"/>
    </source>
</evidence>
<dbReference type="InterPro" id="IPR006440">
    <property type="entry name" value="Doc"/>
</dbReference>
<reference evidence="2 3" key="1">
    <citation type="submission" date="2015-03" db="EMBL/GenBank/DDBJ databases">
        <title>Genome sequencing of Methylobacterium variabile DSM 16961.</title>
        <authorList>
            <person name="Chaudhry V."/>
            <person name="Patil P.B."/>
        </authorList>
    </citation>
    <scope>NUCLEOTIDE SEQUENCE [LARGE SCALE GENOMIC DNA]</scope>
    <source>
        <strain evidence="2 3">DSM 16961</strain>
    </source>
</reference>
<comment type="caution">
    <text evidence="2">The sequence shown here is derived from an EMBL/GenBank/DDBJ whole genome shotgun (WGS) entry which is preliminary data.</text>
</comment>
<organism evidence="2 3">
    <name type="scientific">Methylobacterium variabile</name>
    <dbReference type="NCBI Taxonomy" id="298794"/>
    <lineage>
        <taxon>Bacteria</taxon>
        <taxon>Pseudomonadati</taxon>
        <taxon>Pseudomonadota</taxon>
        <taxon>Alphaproteobacteria</taxon>
        <taxon>Hyphomicrobiales</taxon>
        <taxon>Methylobacteriaceae</taxon>
        <taxon>Methylobacterium</taxon>
    </lineage>
</organism>
<dbReference type="RefSeq" id="WP_048446388.1">
    <property type="nucleotide sequence ID" value="NZ_LABY01000163.1"/>
</dbReference>
<accession>A0A0J6SH98</accession>
<dbReference type="OrthoDB" id="9802752at2"/>
<dbReference type="EMBL" id="LABY01000163">
    <property type="protein sequence ID" value="KMO33029.1"/>
    <property type="molecule type" value="Genomic_DNA"/>
</dbReference>
<dbReference type="Pfam" id="PF02661">
    <property type="entry name" value="Fic"/>
    <property type="match status" value="1"/>
</dbReference>
<dbReference type="PANTHER" id="PTHR39426:SF1">
    <property type="entry name" value="HOMOLOGY TO DEATH-ON-CURING PROTEIN OF PHAGE P1"/>
    <property type="match status" value="1"/>
</dbReference>
<dbReference type="SUPFAM" id="SSF140931">
    <property type="entry name" value="Fic-like"/>
    <property type="match status" value="1"/>
</dbReference>
<name>A0A0J6SH98_9HYPH</name>
<dbReference type="InterPro" id="IPR003812">
    <property type="entry name" value="Fido"/>
</dbReference>
<protein>
    <submittedName>
        <fullName evidence="2">Death-on-curing protein</fullName>
    </submittedName>
</protein>
<dbReference type="PATRIC" id="fig|298794.3.peg.1843"/>
<proteinExistence type="predicted"/>
<dbReference type="Gene3D" id="1.20.120.1870">
    <property type="entry name" value="Fic/DOC protein, Fido domain"/>
    <property type="match status" value="1"/>
</dbReference>
<dbReference type="InterPro" id="IPR036597">
    <property type="entry name" value="Fido-like_dom_sf"/>
</dbReference>
<dbReference type="Proteomes" id="UP000035955">
    <property type="component" value="Unassembled WGS sequence"/>
</dbReference>
<evidence type="ECO:0000259" key="1">
    <source>
        <dbReference type="PROSITE" id="PS51459"/>
    </source>
</evidence>
<dbReference type="GO" id="GO:0016301">
    <property type="term" value="F:kinase activity"/>
    <property type="evidence" value="ECO:0007669"/>
    <property type="project" value="InterPro"/>
</dbReference>
<dbReference type="PANTHER" id="PTHR39426">
    <property type="entry name" value="HOMOLOGY TO DEATH-ON-CURING PROTEIN OF PHAGE P1"/>
    <property type="match status" value="1"/>
</dbReference>
<dbReference type="PIRSF" id="PIRSF018297">
    <property type="entry name" value="Doc"/>
    <property type="match status" value="1"/>
</dbReference>
<sequence length="129" mass="14234">MTPFWVEREVVLAIHDEQLAEHGGAIGIRDRMMLDSALDRPRNRHDLGGCEDICELAACYAFGLARKHGFLDGNKRVSAVVTELFLALNGYALIASDSDVVRIWTAIAAGEMTEDDITAWIRRSTSASQ</sequence>
<dbReference type="PROSITE" id="PS51459">
    <property type="entry name" value="FIDO"/>
    <property type="match status" value="1"/>
</dbReference>
<dbReference type="InterPro" id="IPR053737">
    <property type="entry name" value="Type_II_TA_Toxin"/>
</dbReference>
<gene>
    <name evidence="2" type="ORF">VQ02_22165</name>
</gene>
<dbReference type="AlphaFoldDB" id="A0A0J6SH98"/>
<dbReference type="NCBIfam" id="TIGR01550">
    <property type="entry name" value="DOC_P1"/>
    <property type="match status" value="1"/>
</dbReference>